<dbReference type="Gene3D" id="2.160.10.10">
    <property type="entry name" value="Hexapeptide repeat proteins"/>
    <property type="match status" value="1"/>
</dbReference>
<dbReference type="PANTHER" id="PTHR13061">
    <property type="entry name" value="DYNACTIN SUBUNIT P25"/>
    <property type="match status" value="1"/>
</dbReference>
<proteinExistence type="predicted"/>
<reference evidence="2" key="1">
    <citation type="submission" date="2019-09" db="EMBL/GenBank/DDBJ databases">
        <title>Mumia zhuanghuii sp. nov. isolated from the intestinal contents of plateau pika (Ochotona curzoniae) in the Qinghai-Tibet plateau of China.</title>
        <authorList>
            <person name="Tian Z."/>
        </authorList>
    </citation>
    <scope>NUCLEOTIDE SEQUENCE [LARGE SCALE GENOMIC DNA]</scope>
    <source>
        <strain evidence="2">L-033</strain>
    </source>
</reference>
<dbReference type="EMBL" id="VYUY01000019">
    <property type="protein sequence ID" value="KAA9130650.1"/>
    <property type="molecule type" value="Genomic_DNA"/>
</dbReference>
<dbReference type="InterPro" id="IPR001451">
    <property type="entry name" value="Hexapep"/>
</dbReference>
<evidence type="ECO:0000313" key="1">
    <source>
        <dbReference type="EMBL" id="KAA9130650.1"/>
    </source>
</evidence>
<dbReference type="SUPFAM" id="SSF51161">
    <property type="entry name" value="Trimeric LpxA-like enzymes"/>
    <property type="match status" value="1"/>
</dbReference>
<dbReference type="InterPro" id="IPR011004">
    <property type="entry name" value="Trimer_LpxA-like_sf"/>
</dbReference>
<organism evidence="1 2">
    <name type="scientific">Microbacterium caowuchunii</name>
    <dbReference type="NCBI Taxonomy" id="2614638"/>
    <lineage>
        <taxon>Bacteria</taxon>
        <taxon>Bacillati</taxon>
        <taxon>Actinomycetota</taxon>
        <taxon>Actinomycetes</taxon>
        <taxon>Micrococcales</taxon>
        <taxon>Microbacteriaceae</taxon>
        <taxon>Microbacterium</taxon>
    </lineage>
</organism>
<accession>A0A5N0T6G3</accession>
<dbReference type="Proteomes" id="UP000326838">
    <property type="component" value="Unassembled WGS sequence"/>
</dbReference>
<sequence length="200" mass="21410">MQFEHLGARPRIHPDAVIAPSAVISGDVTIGAGCQVLHGAVLTAEGGPVVLGEHVIVMENALIRATSVNSVRIGSHVLVGPMASISGATIADEVFLATGVRVFNGARIGARCEVRINAVVHLRTVLPPETVVPIAWVAVGDPVQVLSPDRHEEIWALQHDLDFPGYVFGLDRETPDLMAQLTERYGSSLARHRADRRLES</sequence>
<comment type="caution">
    <text evidence="1">The sequence shown here is derived from an EMBL/GenBank/DDBJ whole genome shotgun (WGS) entry which is preliminary data.</text>
</comment>
<dbReference type="AlphaFoldDB" id="A0A5N0T6G3"/>
<dbReference type="PANTHER" id="PTHR13061:SF29">
    <property type="entry name" value="GAMMA CARBONIC ANHYDRASE-LIKE 1, MITOCHONDRIAL-RELATED"/>
    <property type="match status" value="1"/>
</dbReference>
<protein>
    <submittedName>
        <fullName evidence="1">Gamma carbonic anhydrase family protein</fullName>
    </submittedName>
</protein>
<dbReference type="RefSeq" id="WP_150894910.1">
    <property type="nucleotide sequence ID" value="NZ_VYUY01000019.1"/>
</dbReference>
<dbReference type="InterPro" id="IPR050484">
    <property type="entry name" value="Transf_Hexapept/Carb_Anhydrase"/>
</dbReference>
<dbReference type="Pfam" id="PF00132">
    <property type="entry name" value="Hexapep"/>
    <property type="match status" value="1"/>
</dbReference>
<name>A0A5N0T6G3_9MICO</name>
<keyword evidence="2" id="KW-1185">Reference proteome</keyword>
<gene>
    <name evidence="1" type="ORF">F6B40_13510</name>
</gene>
<evidence type="ECO:0000313" key="2">
    <source>
        <dbReference type="Proteomes" id="UP000326838"/>
    </source>
</evidence>